<dbReference type="PANTHER" id="PTHR47572:SF4">
    <property type="entry name" value="LACTONASE DRP35"/>
    <property type="match status" value="1"/>
</dbReference>
<dbReference type="SUPFAM" id="SSF63829">
    <property type="entry name" value="Calcium-dependent phosphotriesterase"/>
    <property type="match status" value="1"/>
</dbReference>
<dbReference type="Gene3D" id="2.120.10.30">
    <property type="entry name" value="TolB, C-terminal domain"/>
    <property type="match status" value="1"/>
</dbReference>
<dbReference type="GO" id="GO:0016787">
    <property type="term" value="F:hydrolase activity"/>
    <property type="evidence" value="ECO:0007669"/>
    <property type="project" value="UniProtKB-KW"/>
</dbReference>
<dbReference type="AlphaFoldDB" id="A0A6N8KU90"/>
<dbReference type="PANTHER" id="PTHR47572">
    <property type="entry name" value="LIPOPROTEIN-RELATED"/>
    <property type="match status" value="1"/>
</dbReference>
<dbReference type="InterPro" id="IPR011042">
    <property type="entry name" value="6-blade_b-propeller_TolB-like"/>
</dbReference>
<dbReference type="Pfam" id="PF08450">
    <property type="entry name" value="SGL"/>
    <property type="match status" value="1"/>
</dbReference>
<dbReference type="EMBL" id="WSQA01000001">
    <property type="protein sequence ID" value="MVZ60626.1"/>
    <property type="molecule type" value="Genomic_DNA"/>
</dbReference>
<proteinExistence type="predicted"/>
<reference evidence="3 4" key="1">
    <citation type="submission" date="2019-12" db="EMBL/GenBank/DDBJ databases">
        <authorList>
            <person name="Dong K."/>
        </authorList>
    </citation>
    <scope>NUCLEOTIDE SEQUENCE [LARGE SCALE GENOMIC DNA]</scope>
    <source>
        <strain evidence="3 4">JCM 31225</strain>
    </source>
</reference>
<evidence type="ECO:0000256" key="1">
    <source>
        <dbReference type="ARBA" id="ARBA00022801"/>
    </source>
</evidence>
<dbReference type="InterPro" id="IPR013658">
    <property type="entry name" value="SGL"/>
</dbReference>
<gene>
    <name evidence="3" type="ORF">GQF63_01190</name>
</gene>
<feature type="domain" description="SMP-30/Gluconolactonase/LRE-like region" evidence="2">
    <location>
        <begin position="53"/>
        <end position="317"/>
    </location>
</feature>
<accession>A0A6N8KU90</accession>
<keyword evidence="1" id="KW-0378">Hydrolase</keyword>
<protein>
    <submittedName>
        <fullName evidence="3">SMP-30/gluconolactonase/LRE family protein</fullName>
    </submittedName>
</protein>
<dbReference type="OrthoDB" id="241638at2"/>
<evidence type="ECO:0000313" key="4">
    <source>
        <dbReference type="Proteomes" id="UP000435036"/>
    </source>
</evidence>
<dbReference type="InterPro" id="IPR051262">
    <property type="entry name" value="SMP-30/CGR1_Lactonase"/>
</dbReference>
<dbReference type="Proteomes" id="UP000435036">
    <property type="component" value="Unassembled WGS sequence"/>
</dbReference>
<organism evidence="3 4">
    <name type="scientific">Sphingobacterium humi</name>
    <dbReference type="NCBI Taxonomy" id="1796905"/>
    <lineage>
        <taxon>Bacteria</taxon>
        <taxon>Pseudomonadati</taxon>
        <taxon>Bacteroidota</taxon>
        <taxon>Sphingobacteriia</taxon>
        <taxon>Sphingobacteriales</taxon>
        <taxon>Sphingobacteriaceae</taxon>
        <taxon>Sphingobacterium</taxon>
    </lineage>
</organism>
<evidence type="ECO:0000259" key="2">
    <source>
        <dbReference type="Pfam" id="PF08450"/>
    </source>
</evidence>
<sequence length="326" mass="36252">MNNLILFTLFFSLFAMDKQPYPTVGKIELLDPEMKNIIDPNAKIEVLGEGMTWAEGPVWVSSGNYLLFSDPRQNTIYKWDEKEGLQVFLKPSGYAGETWYSDEPGTNGLLINQAGELIACDHGNRRLSKISLETKENQALVDRWEGKRFNSPNDLWQLPNGDYFFTDPPYGLPGRLKDTINREIPVNGVYRLKKDGSIKQVIADLDRPNGITGNAAGDKLYVALSDDTKPYIMEYAVKDGEIMSKGRIFVDFKAQFPNESVRADGIKVDAKGNLFAAAGDGVVLMNASGKPIGRIRSGIRTANCAFGSDGYLYMTASDKLLRVKLK</sequence>
<dbReference type="RefSeq" id="WP_160367262.1">
    <property type="nucleotide sequence ID" value="NZ_WSQA01000001.1"/>
</dbReference>
<comment type="caution">
    <text evidence="3">The sequence shown here is derived from an EMBL/GenBank/DDBJ whole genome shotgun (WGS) entry which is preliminary data.</text>
</comment>
<keyword evidence="4" id="KW-1185">Reference proteome</keyword>
<name>A0A6N8KU90_9SPHI</name>
<evidence type="ECO:0000313" key="3">
    <source>
        <dbReference type="EMBL" id="MVZ60626.1"/>
    </source>
</evidence>